<proteinExistence type="predicted"/>
<organism evidence="2 3">
    <name type="scientific">Turnera subulata</name>
    <dbReference type="NCBI Taxonomy" id="218843"/>
    <lineage>
        <taxon>Eukaryota</taxon>
        <taxon>Viridiplantae</taxon>
        <taxon>Streptophyta</taxon>
        <taxon>Embryophyta</taxon>
        <taxon>Tracheophyta</taxon>
        <taxon>Spermatophyta</taxon>
        <taxon>Magnoliopsida</taxon>
        <taxon>eudicotyledons</taxon>
        <taxon>Gunneridae</taxon>
        <taxon>Pentapetalae</taxon>
        <taxon>rosids</taxon>
        <taxon>fabids</taxon>
        <taxon>Malpighiales</taxon>
        <taxon>Passifloraceae</taxon>
        <taxon>Turnera</taxon>
    </lineage>
</organism>
<gene>
    <name evidence="2" type="ORF">Tsubulata_004749</name>
</gene>
<feature type="compositionally biased region" description="Low complexity" evidence="1">
    <location>
        <begin position="162"/>
        <end position="171"/>
    </location>
</feature>
<dbReference type="OrthoDB" id="1111059at2759"/>
<dbReference type="InterPro" id="IPR012442">
    <property type="entry name" value="DUF1645_plant"/>
</dbReference>
<dbReference type="Proteomes" id="UP001141552">
    <property type="component" value="Unassembled WGS sequence"/>
</dbReference>
<feature type="region of interest" description="Disordered" evidence="1">
    <location>
        <begin position="145"/>
        <end position="174"/>
    </location>
</feature>
<reference evidence="2" key="2">
    <citation type="journal article" date="2023" name="Plants (Basel)">
        <title>Annotation of the Turnera subulata (Passifloraceae) Draft Genome Reveals the S-Locus Evolved after the Divergence of Turneroideae from Passifloroideae in a Stepwise Manner.</title>
        <authorList>
            <person name="Henning P.M."/>
            <person name="Roalson E.H."/>
            <person name="Mir W."/>
            <person name="McCubbin A.G."/>
            <person name="Shore J.S."/>
        </authorList>
    </citation>
    <scope>NUCLEOTIDE SEQUENCE</scope>
    <source>
        <strain evidence="2">F60SS</strain>
    </source>
</reference>
<reference evidence="2" key="1">
    <citation type="submission" date="2022-02" db="EMBL/GenBank/DDBJ databases">
        <authorList>
            <person name="Henning P.M."/>
            <person name="McCubbin A.G."/>
            <person name="Shore J.S."/>
        </authorList>
    </citation>
    <scope>NUCLEOTIDE SEQUENCE</scope>
    <source>
        <strain evidence="2">F60SS</strain>
        <tissue evidence="2">Leaves</tissue>
    </source>
</reference>
<evidence type="ECO:0000313" key="2">
    <source>
        <dbReference type="EMBL" id="KAJ4831514.1"/>
    </source>
</evidence>
<dbReference type="PANTHER" id="PTHR33095:SF101">
    <property type="entry name" value="DUF1645 DOMAIN-CONTAINING PROTEIN"/>
    <property type="match status" value="1"/>
</dbReference>
<dbReference type="Pfam" id="PF07816">
    <property type="entry name" value="DUF1645"/>
    <property type="match status" value="1"/>
</dbReference>
<comment type="caution">
    <text evidence="2">The sequence shown here is derived from an EMBL/GenBank/DDBJ whole genome shotgun (WGS) entry which is preliminary data.</text>
</comment>
<keyword evidence="3" id="KW-1185">Reference proteome</keyword>
<sequence>MQDQSSSVTYCPSFSSYSYNRTAETAARVINEVIEEEPDRAIFNNRNDTVPDEDDDDDEFEFVLVRASPEDAAVLASDKGRGEYFRPVFPLFNRDLLVDEDDVEEQIRIPLKNLFVSDDRDPPSSSASSEADELESAREGTFCLWNPSTPLRSPAASPARCQKSSSQGASSSKRRWRLRDLLRRCSSDGKQSLVFFSPKSDHNKVKQQEEVVKAEKTEKKAAKPAPSPKAKTASSAKEKVSAHEVFYVRRRASKEEDKKKSYLPYRLGFFANVNGFNKNFVPF</sequence>
<evidence type="ECO:0000313" key="3">
    <source>
        <dbReference type="Proteomes" id="UP001141552"/>
    </source>
</evidence>
<protein>
    <submittedName>
        <fullName evidence="2">Uncharacterized protein</fullName>
    </submittedName>
</protein>
<dbReference type="EMBL" id="JAKUCV010005351">
    <property type="protein sequence ID" value="KAJ4831514.1"/>
    <property type="molecule type" value="Genomic_DNA"/>
</dbReference>
<accession>A0A9Q0FHE9</accession>
<dbReference type="AlphaFoldDB" id="A0A9Q0FHE9"/>
<name>A0A9Q0FHE9_9ROSI</name>
<dbReference type="PANTHER" id="PTHR33095">
    <property type="entry name" value="OS07G0619500 PROTEIN"/>
    <property type="match status" value="1"/>
</dbReference>
<feature type="region of interest" description="Disordered" evidence="1">
    <location>
        <begin position="205"/>
        <end position="236"/>
    </location>
</feature>
<evidence type="ECO:0000256" key="1">
    <source>
        <dbReference type="SAM" id="MobiDB-lite"/>
    </source>
</evidence>
<feature type="compositionally biased region" description="Basic and acidic residues" evidence="1">
    <location>
        <begin position="205"/>
        <end position="221"/>
    </location>
</feature>